<sequence>MPADQQRSRPRGGARRVLFGVVATLLTLSLGWLLPTAAGLPAGAPAAAAVPLTAPPSAASAPRLTEVIGSVNVDQAVRDVQASGVALAGGSTADANALRQVVSSARGKKLQLSVVSVGFNLTGADAEALAKAVQSRVNGTVLVLSTDSSADYTNELSESQRADARAASVAAGRDDVAAARAYANAATAEGFPWFIVMICVVVAVIVGAIIWGLVRRNKSHQMDEQQRADLTAALRQRLERLAPLVLSVGSRVDVAGRPDLSDRFARASGEFSQLQEELATPLSSRGEVDSTTARVAEVEKVMGRLDAELDDLLPGMEPPSPQA</sequence>
<evidence type="ECO:0000313" key="2">
    <source>
        <dbReference type="EMBL" id="NNG34346.1"/>
    </source>
</evidence>
<evidence type="ECO:0000313" key="3">
    <source>
        <dbReference type="Proteomes" id="UP000562984"/>
    </source>
</evidence>
<name>A0A849A3U5_9ACTN</name>
<reference evidence="2 3" key="1">
    <citation type="submission" date="2020-05" db="EMBL/GenBank/DDBJ databases">
        <title>Nakamurella sp. DB0629 isolated from air conditioner.</title>
        <authorList>
            <person name="Kim D.H."/>
            <person name="Kim D.-U."/>
        </authorList>
    </citation>
    <scope>NUCLEOTIDE SEQUENCE [LARGE SCALE GENOMIC DNA]</scope>
    <source>
        <strain evidence="2 3">DB0629</strain>
    </source>
</reference>
<dbReference type="EMBL" id="JABEND010000001">
    <property type="protein sequence ID" value="NNG34346.1"/>
    <property type="molecule type" value="Genomic_DNA"/>
</dbReference>
<protein>
    <submittedName>
        <fullName evidence="2">Uncharacterized protein</fullName>
    </submittedName>
</protein>
<keyword evidence="1" id="KW-0812">Transmembrane</keyword>
<keyword evidence="1" id="KW-1133">Transmembrane helix</keyword>
<dbReference type="RefSeq" id="WP_171197999.1">
    <property type="nucleotide sequence ID" value="NZ_JABEND010000001.1"/>
</dbReference>
<dbReference type="AlphaFoldDB" id="A0A849A3U5"/>
<comment type="caution">
    <text evidence="2">The sequence shown here is derived from an EMBL/GenBank/DDBJ whole genome shotgun (WGS) entry which is preliminary data.</text>
</comment>
<feature type="transmembrane region" description="Helical" evidence="1">
    <location>
        <begin position="191"/>
        <end position="214"/>
    </location>
</feature>
<accession>A0A849A3U5</accession>
<gene>
    <name evidence="2" type="ORF">HKD39_01130</name>
</gene>
<keyword evidence="1" id="KW-0472">Membrane</keyword>
<proteinExistence type="predicted"/>
<keyword evidence="3" id="KW-1185">Reference proteome</keyword>
<dbReference type="Proteomes" id="UP000562984">
    <property type="component" value="Unassembled WGS sequence"/>
</dbReference>
<organism evidence="2 3">
    <name type="scientific">Nakamurella aerolata</name>
    <dbReference type="NCBI Taxonomy" id="1656892"/>
    <lineage>
        <taxon>Bacteria</taxon>
        <taxon>Bacillati</taxon>
        <taxon>Actinomycetota</taxon>
        <taxon>Actinomycetes</taxon>
        <taxon>Nakamurellales</taxon>
        <taxon>Nakamurellaceae</taxon>
        <taxon>Nakamurella</taxon>
    </lineage>
</organism>
<dbReference type="Pfam" id="PF20381">
    <property type="entry name" value="Rv1476"/>
    <property type="match status" value="1"/>
</dbReference>
<evidence type="ECO:0000256" key="1">
    <source>
        <dbReference type="SAM" id="Phobius"/>
    </source>
</evidence>
<dbReference type="InterPro" id="IPR046498">
    <property type="entry name" value="Rv1476-like"/>
</dbReference>